<dbReference type="Proteomes" id="UP001164116">
    <property type="component" value="Chromosome"/>
</dbReference>
<feature type="domain" description="Dermonecrotic toxin N-terminal" evidence="2">
    <location>
        <begin position="69"/>
        <end position="376"/>
    </location>
</feature>
<evidence type="ECO:0000313" key="3">
    <source>
        <dbReference type="EMBL" id="UZW17690.1"/>
    </source>
</evidence>
<gene>
    <name evidence="3" type="ORF">OSC50_20200</name>
</gene>
<evidence type="ECO:0000256" key="1">
    <source>
        <dbReference type="SAM" id="MobiDB-lite"/>
    </source>
</evidence>
<accession>A0ABY6QDB5</accession>
<feature type="compositionally biased region" description="Basic residues" evidence="1">
    <location>
        <begin position="36"/>
        <end position="47"/>
    </location>
</feature>
<sequence length="935" mass="102175">MITPATTTIPTTVSDSSHMSAPPYLQADTVGAEHQPRRKSAKRRNHHQTLIPGLPYNPGVEKYIWKAKDGFKTPSQSTAEIIRSELKTRWGKDIDPDNTFIVTLNYDPKQPQPRGGKVLNKISLTQAALHNVQRANKNDEHQTPLEKQRSTLHTWLGRLAPLLPLPAVVDEIDTLARRQRTYEGIFVGAEPGGREVYNSRNLLRQTPAAFRDIVWNTELSKPYTQFLNEFWPAHEGKYAQLSKASLVGAALSQFENDSLSASDTNLVMRAAGLPPNTTWENLKLDDLAPATTQDPSVEVGLLSINGFKSTDLLCITDKTPRFDADGKPATRTLLYIPGNSSPLHTFDSQAQMKRWLAEQAADPVKREALSMHFPLRDQADRHFSDGVNQTLVGLGGWSKKDAPDAGFLERLNEFDPQTFITIETLSDDPFDVMTQRQKARSYADAETEITTDGDVTKATILEVLETTTKVALMMTPLAMVMPEVAVGLELYYVAAGAVEVGVGADDLRHGKPGGADHIVFGVLNALPVIAGGATRLAKGEVAAGKTLGEALPPREPTVTERGIEQSPANRLRPSQAADISAYAVPDGEGLIEGMQPNSKGMYQVKDSAGADHWYIRYTDATRTPKVYEIKGNFKLSNDYAQIIDSANGKPVMIVHSDGKGGWARAAADGGVVWPWQRRASPTPSDDPKTPATFADEFLEIDGKKMAGAEKLDEVLRARAGTNFELSSRNFEENGLVKRRFNTSWNIDETGFAVEPGEKAQMTELSSSEYSPNFVLDINRCPYTVTTTENGLSVTTKLDAVAGTSEGIQRARLAQFEAVIPDAQLRARISEVAHQGSTFPAIADLHGGAGLQEGYYYGADNTHFQIDYDSSRNLAKVHVTSEGHLSMPEQDINRVPGVQVTIKRSFTIGEGNQSNSLYEIGKAAPTTIDVSVTANP</sequence>
<evidence type="ECO:0000259" key="2">
    <source>
        <dbReference type="Pfam" id="PF20178"/>
    </source>
</evidence>
<dbReference type="InterPro" id="IPR046673">
    <property type="entry name" value="ToxA_N"/>
</dbReference>
<dbReference type="EMBL" id="CP112866">
    <property type="protein sequence ID" value="UZW17690.1"/>
    <property type="molecule type" value="Genomic_DNA"/>
</dbReference>
<proteinExistence type="predicted"/>
<feature type="region of interest" description="Disordered" evidence="1">
    <location>
        <begin position="1"/>
        <end position="53"/>
    </location>
</feature>
<protein>
    <recommendedName>
        <fullName evidence="2">Dermonecrotic toxin N-terminal domain-containing protein</fullName>
    </recommendedName>
</protein>
<name>A0ABY6QDB5_9PSED</name>
<keyword evidence="4" id="KW-1185">Reference proteome</keyword>
<evidence type="ECO:0000313" key="4">
    <source>
        <dbReference type="Proteomes" id="UP001164116"/>
    </source>
</evidence>
<reference evidence="3" key="1">
    <citation type="submission" date="2022-11" db="EMBL/GenBank/DDBJ databases">
        <title>Taxonomic description of a new Pseudomonas species.</title>
        <authorList>
            <person name="Tambong J.T."/>
        </authorList>
    </citation>
    <scope>NUCLEOTIDE SEQUENCE</scope>
    <source>
        <strain evidence="3">S1Bt42</strain>
    </source>
</reference>
<dbReference type="RefSeq" id="WP_266245972.1">
    <property type="nucleotide sequence ID" value="NZ_CP112866.1"/>
</dbReference>
<dbReference type="Pfam" id="PF20178">
    <property type="entry name" value="ToxA_N"/>
    <property type="match status" value="1"/>
</dbReference>
<organism evidence="3 4">
    <name type="scientific">Pseudomonas quebecensis</name>
    <dbReference type="NCBI Taxonomy" id="2995174"/>
    <lineage>
        <taxon>Bacteria</taxon>
        <taxon>Pseudomonadati</taxon>
        <taxon>Pseudomonadota</taxon>
        <taxon>Gammaproteobacteria</taxon>
        <taxon>Pseudomonadales</taxon>
        <taxon>Pseudomonadaceae</taxon>
        <taxon>Pseudomonas</taxon>
    </lineage>
</organism>
<feature type="compositionally biased region" description="Low complexity" evidence="1">
    <location>
        <begin position="1"/>
        <end position="12"/>
    </location>
</feature>
<feature type="region of interest" description="Disordered" evidence="1">
    <location>
        <begin position="549"/>
        <end position="571"/>
    </location>
</feature>